<feature type="transmembrane region" description="Helical" evidence="8">
    <location>
        <begin position="429"/>
        <end position="450"/>
    </location>
</feature>
<dbReference type="RefSeq" id="WP_381489502.1">
    <property type="nucleotide sequence ID" value="NZ_JBHTIK010000005.1"/>
</dbReference>
<dbReference type="InterPro" id="IPR036259">
    <property type="entry name" value="MFS_trans_sf"/>
</dbReference>
<evidence type="ECO:0000256" key="7">
    <source>
        <dbReference type="ARBA" id="ARBA00023136"/>
    </source>
</evidence>
<dbReference type="EMBL" id="JBHTIK010000005">
    <property type="protein sequence ID" value="MFD0848558.1"/>
    <property type="molecule type" value="Genomic_DNA"/>
</dbReference>
<feature type="transmembrane region" description="Helical" evidence="8">
    <location>
        <begin position="364"/>
        <end position="382"/>
    </location>
</feature>
<organism evidence="10 11">
    <name type="scientific">Sphingosinicella xenopeptidilytica</name>
    <dbReference type="NCBI Taxonomy" id="364098"/>
    <lineage>
        <taxon>Bacteria</taxon>
        <taxon>Pseudomonadati</taxon>
        <taxon>Pseudomonadota</taxon>
        <taxon>Alphaproteobacteria</taxon>
        <taxon>Sphingomonadales</taxon>
        <taxon>Sphingosinicellaceae</taxon>
        <taxon>Sphingosinicella</taxon>
    </lineage>
</organism>
<dbReference type="PROSITE" id="PS50850">
    <property type="entry name" value="MFS"/>
    <property type="match status" value="1"/>
</dbReference>
<comment type="subcellular location">
    <subcellularLocation>
        <location evidence="1">Cell membrane</location>
        <topology evidence="1">Multi-pass membrane protein</topology>
    </subcellularLocation>
</comment>
<comment type="caution">
    <text evidence="10">The sequence shown here is derived from an EMBL/GenBank/DDBJ whole genome shotgun (WGS) entry which is preliminary data.</text>
</comment>
<feature type="transmembrane region" description="Helical" evidence="8">
    <location>
        <begin position="251"/>
        <end position="273"/>
    </location>
</feature>
<keyword evidence="3" id="KW-1003">Cell membrane</keyword>
<protein>
    <submittedName>
        <fullName evidence="10">Peptide MFS transporter</fullName>
    </submittedName>
</protein>
<keyword evidence="11" id="KW-1185">Reference proteome</keyword>
<feature type="transmembrane region" description="Helical" evidence="8">
    <location>
        <begin position="331"/>
        <end position="352"/>
    </location>
</feature>
<feature type="domain" description="Major facilitator superfamily (MFS) profile" evidence="9">
    <location>
        <begin position="47"/>
        <end position="454"/>
    </location>
</feature>
<dbReference type="CDD" id="cd17346">
    <property type="entry name" value="MFS_DtpA_like"/>
    <property type="match status" value="1"/>
</dbReference>
<feature type="transmembrane region" description="Helical" evidence="8">
    <location>
        <begin position="293"/>
        <end position="319"/>
    </location>
</feature>
<evidence type="ECO:0000256" key="1">
    <source>
        <dbReference type="ARBA" id="ARBA00004651"/>
    </source>
</evidence>
<dbReference type="PROSITE" id="PS01022">
    <property type="entry name" value="PTR2_1"/>
    <property type="match status" value="1"/>
</dbReference>
<evidence type="ECO:0000313" key="10">
    <source>
        <dbReference type="EMBL" id="MFD0848558.1"/>
    </source>
</evidence>
<dbReference type="Gene3D" id="1.20.1250.20">
    <property type="entry name" value="MFS general substrate transporter like domains"/>
    <property type="match status" value="2"/>
</dbReference>
<dbReference type="InterPro" id="IPR050171">
    <property type="entry name" value="MFS_Transporters"/>
</dbReference>
<evidence type="ECO:0000313" key="11">
    <source>
        <dbReference type="Proteomes" id="UP001597124"/>
    </source>
</evidence>
<dbReference type="PANTHER" id="PTHR23517:SF15">
    <property type="entry name" value="PROTON-DEPENDENT OLIGOPEPTIDE FAMILY TRANSPORT PROTEIN"/>
    <property type="match status" value="1"/>
</dbReference>
<feature type="transmembrane region" description="Helical" evidence="8">
    <location>
        <begin position="87"/>
        <end position="106"/>
    </location>
</feature>
<dbReference type="InterPro" id="IPR018456">
    <property type="entry name" value="PTR2_symporter_CS"/>
</dbReference>
<evidence type="ECO:0000256" key="2">
    <source>
        <dbReference type="ARBA" id="ARBA00022448"/>
    </source>
</evidence>
<dbReference type="InterPro" id="IPR005279">
    <property type="entry name" value="Dipep/tripep_permease"/>
</dbReference>
<dbReference type="SUPFAM" id="SSF103473">
    <property type="entry name" value="MFS general substrate transporter"/>
    <property type="match status" value="1"/>
</dbReference>
<keyword evidence="2" id="KW-0813">Transport</keyword>
<keyword evidence="6 8" id="KW-1133">Transmembrane helix</keyword>
<dbReference type="PANTHER" id="PTHR23517">
    <property type="entry name" value="RESISTANCE PROTEIN MDTM, PUTATIVE-RELATED-RELATED"/>
    <property type="match status" value="1"/>
</dbReference>
<proteinExistence type="predicted"/>
<dbReference type="InterPro" id="IPR020846">
    <property type="entry name" value="MFS_dom"/>
</dbReference>
<feature type="transmembrane region" description="Helical" evidence="8">
    <location>
        <begin position="179"/>
        <end position="203"/>
    </location>
</feature>
<keyword evidence="4 8" id="KW-0812">Transmembrane</keyword>
<dbReference type="Proteomes" id="UP001597124">
    <property type="component" value="Unassembled WGS sequence"/>
</dbReference>
<dbReference type="NCBIfam" id="TIGR00924">
    <property type="entry name" value="yjdL_sub1_fam"/>
    <property type="match status" value="1"/>
</dbReference>
<sequence length="460" mass="49552">MVATASTAPVPAMQGDEQSFFGHPKGLTYLAFTEAWERLSFYGMSSLLLLYIIQRLLTPEIAGSVLAFNSLRTGIETLTGPLSNQAFASQVFSLYSGLVYFTPVFGGMLADRLLGQRRTVVLGALLMVAGHVLMAFDASFLIALFLLILGTGCLKGNISAQVGQLYQPGDEGRRTRAFAIFYAAINTGALLGPLVCGVLAQIYGWHVGFGVAGALMVIALVIYGAGWKHLPPDRKRQSNAAASKALTGRDWRIIAALLFVGAIAILPCAAYFQEMNAGLLFIEASVDRGLFGWIIPAASFNALDGFFCIMAVPLLIALWQWQAKRGREPHDLSKITIGYLIIAAANLMMVVPAGRVDEGETVSALWPVALYALNALGFIFYWPTQLALYSRAAPAQVNSTMMGILFLSIFLANLLVGMLAGLWETLTHASFFALHAGLAFAAFLIMLLVMRPIGKLLAQP</sequence>
<evidence type="ECO:0000256" key="5">
    <source>
        <dbReference type="ARBA" id="ARBA00022856"/>
    </source>
</evidence>
<dbReference type="InterPro" id="IPR000109">
    <property type="entry name" value="POT_fam"/>
</dbReference>
<keyword evidence="7 8" id="KW-0472">Membrane</keyword>
<evidence type="ECO:0000256" key="6">
    <source>
        <dbReference type="ARBA" id="ARBA00022989"/>
    </source>
</evidence>
<keyword evidence="5" id="KW-0653">Protein transport</keyword>
<evidence type="ECO:0000256" key="3">
    <source>
        <dbReference type="ARBA" id="ARBA00022475"/>
    </source>
</evidence>
<dbReference type="Pfam" id="PF00854">
    <property type="entry name" value="PTR2"/>
    <property type="match status" value="2"/>
</dbReference>
<gene>
    <name evidence="10" type="ORF">ACFQ00_09515</name>
</gene>
<evidence type="ECO:0000256" key="8">
    <source>
        <dbReference type="SAM" id="Phobius"/>
    </source>
</evidence>
<reference evidence="11" key="1">
    <citation type="journal article" date="2019" name="Int. J. Syst. Evol. Microbiol.">
        <title>The Global Catalogue of Microorganisms (GCM) 10K type strain sequencing project: providing services to taxonomists for standard genome sequencing and annotation.</title>
        <authorList>
            <consortium name="The Broad Institute Genomics Platform"/>
            <consortium name="The Broad Institute Genome Sequencing Center for Infectious Disease"/>
            <person name="Wu L."/>
            <person name="Ma J."/>
        </authorList>
    </citation>
    <scope>NUCLEOTIDE SEQUENCE [LARGE SCALE GENOMIC DNA]</scope>
    <source>
        <strain evidence="11">CCUG 52537</strain>
    </source>
</reference>
<keyword evidence="5" id="KW-0571">Peptide transport</keyword>
<feature type="transmembrane region" description="Helical" evidence="8">
    <location>
        <begin position="403"/>
        <end position="423"/>
    </location>
</feature>
<evidence type="ECO:0000259" key="9">
    <source>
        <dbReference type="PROSITE" id="PS50850"/>
    </source>
</evidence>
<evidence type="ECO:0000256" key="4">
    <source>
        <dbReference type="ARBA" id="ARBA00022692"/>
    </source>
</evidence>
<accession>A0ABW3C2Y5</accession>
<feature type="transmembrane region" description="Helical" evidence="8">
    <location>
        <begin position="209"/>
        <end position="230"/>
    </location>
</feature>
<name>A0ABW3C2Y5_SPHXN</name>